<evidence type="ECO:0000256" key="1">
    <source>
        <dbReference type="ARBA" id="ARBA00004141"/>
    </source>
</evidence>
<reference evidence="9 10" key="1">
    <citation type="journal article" date="2018" name="Nat. Biotechnol.">
        <title>A standardized bacterial taxonomy based on genome phylogeny substantially revises the tree of life.</title>
        <authorList>
            <person name="Parks D.H."/>
            <person name="Chuvochina M."/>
            <person name="Waite D.W."/>
            <person name="Rinke C."/>
            <person name="Skarshewski A."/>
            <person name="Chaumeil P.A."/>
            <person name="Hugenholtz P."/>
        </authorList>
    </citation>
    <scope>NUCLEOTIDE SEQUENCE [LARGE SCALE GENOMIC DNA]</scope>
    <source>
        <strain evidence="9">UBA12544</strain>
    </source>
</reference>
<evidence type="ECO:0000313" key="9">
    <source>
        <dbReference type="EMBL" id="HBT49777.1"/>
    </source>
</evidence>
<dbReference type="NCBIfam" id="TIGR00861">
    <property type="entry name" value="MIP"/>
    <property type="match status" value="1"/>
</dbReference>
<keyword evidence="3 7" id="KW-0813">Transport</keyword>
<feature type="transmembrane region" description="Helical" evidence="8">
    <location>
        <begin position="176"/>
        <end position="200"/>
    </location>
</feature>
<dbReference type="GO" id="GO:0015254">
    <property type="term" value="F:glycerol channel activity"/>
    <property type="evidence" value="ECO:0007669"/>
    <property type="project" value="TreeGrafter"/>
</dbReference>
<dbReference type="SUPFAM" id="SSF81338">
    <property type="entry name" value="Aquaporin-like"/>
    <property type="match status" value="1"/>
</dbReference>
<dbReference type="GO" id="GO:0005886">
    <property type="term" value="C:plasma membrane"/>
    <property type="evidence" value="ECO:0007669"/>
    <property type="project" value="TreeGrafter"/>
</dbReference>
<evidence type="ECO:0000256" key="7">
    <source>
        <dbReference type="RuleBase" id="RU000477"/>
    </source>
</evidence>
<comment type="similarity">
    <text evidence="2 7">Belongs to the MIP/aquaporin (TC 1.A.8) family.</text>
</comment>
<feature type="transmembrane region" description="Helical" evidence="8">
    <location>
        <begin position="224"/>
        <end position="248"/>
    </location>
</feature>
<dbReference type="RefSeq" id="WP_278429263.1">
    <property type="nucleotide sequence ID" value="NZ_DOLB01000121.1"/>
</dbReference>
<dbReference type="PROSITE" id="PS00221">
    <property type="entry name" value="MIP"/>
    <property type="match status" value="1"/>
</dbReference>
<comment type="caution">
    <text evidence="9">The sequence shown here is derived from an EMBL/GenBank/DDBJ whole genome shotgun (WGS) entry which is preliminary data.</text>
</comment>
<proteinExistence type="inferred from homology"/>
<dbReference type="Pfam" id="PF00230">
    <property type="entry name" value="MIP"/>
    <property type="match status" value="1"/>
</dbReference>
<dbReference type="InterPro" id="IPR022357">
    <property type="entry name" value="MIP_CS"/>
</dbReference>
<dbReference type="InterPro" id="IPR000425">
    <property type="entry name" value="MIP"/>
</dbReference>
<dbReference type="AlphaFoldDB" id="A0A117KVA4"/>
<gene>
    <name evidence="9" type="ORF">DEA61_08140</name>
</gene>
<protein>
    <submittedName>
        <fullName evidence="9">Aquaporin family protein</fullName>
    </submittedName>
</protein>
<dbReference type="PROSITE" id="PS51257">
    <property type="entry name" value="PROKAR_LIPOPROTEIN"/>
    <property type="match status" value="1"/>
</dbReference>
<dbReference type="Gene3D" id="1.20.1080.10">
    <property type="entry name" value="Glycerol uptake facilitator protein"/>
    <property type="match status" value="1"/>
</dbReference>
<dbReference type="Proteomes" id="UP000264445">
    <property type="component" value="Unassembled WGS sequence"/>
</dbReference>
<dbReference type="PRINTS" id="PR00783">
    <property type="entry name" value="MINTRINSICP"/>
</dbReference>
<evidence type="ECO:0000256" key="2">
    <source>
        <dbReference type="ARBA" id="ARBA00006175"/>
    </source>
</evidence>
<feature type="transmembrane region" description="Helical" evidence="8">
    <location>
        <begin position="12"/>
        <end position="34"/>
    </location>
</feature>
<evidence type="ECO:0000256" key="4">
    <source>
        <dbReference type="ARBA" id="ARBA00022692"/>
    </source>
</evidence>
<feature type="transmembrane region" description="Helical" evidence="8">
    <location>
        <begin position="146"/>
        <end position="164"/>
    </location>
</feature>
<evidence type="ECO:0000256" key="5">
    <source>
        <dbReference type="ARBA" id="ARBA00022989"/>
    </source>
</evidence>
<feature type="transmembrane region" description="Helical" evidence="8">
    <location>
        <begin position="96"/>
        <end position="118"/>
    </location>
</feature>
<sequence>MKRENLKGELLAEFLGTLLLIMLGCGVVANVLFAPRLNGFGIFKTGAGYGWDTIAFGWAMAVTIAVYVAGGVTGAHINPAVTLAAVVRRGFPLGKAIAYMIVQVAGAFCGAGLAYVIYRGNFIKDGYMNIFYTGAANDSYTLVNSFLVELIATAVLVLGIYAVVDIQYNIGMAANLWPVGVGFIVLMIGLCLGGPTGYAINPARDFGPRVFAALIGDKAAFSGAYWLLVPIIGPLVGGVLGAIIYDYCIAPNLPKKREELTEKESIN</sequence>
<evidence type="ECO:0000256" key="3">
    <source>
        <dbReference type="ARBA" id="ARBA00022448"/>
    </source>
</evidence>
<dbReference type="EMBL" id="DOLB01000121">
    <property type="protein sequence ID" value="HBT49777.1"/>
    <property type="molecule type" value="Genomic_DNA"/>
</dbReference>
<name>A0A117KVA4_9THEO</name>
<keyword evidence="5 8" id="KW-1133">Transmembrane helix</keyword>
<feature type="transmembrane region" description="Helical" evidence="8">
    <location>
        <begin position="54"/>
        <end position="75"/>
    </location>
</feature>
<dbReference type="PANTHER" id="PTHR43829">
    <property type="entry name" value="AQUAPORIN OR AQUAGLYCEROPORIN RELATED"/>
    <property type="match status" value="1"/>
</dbReference>
<dbReference type="InterPro" id="IPR050363">
    <property type="entry name" value="MIP/Aquaporin"/>
</dbReference>
<evidence type="ECO:0000313" key="10">
    <source>
        <dbReference type="Proteomes" id="UP000264445"/>
    </source>
</evidence>
<organism evidence="9 10">
    <name type="scientific">Caldanaerobacter subterraneus</name>
    <dbReference type="NCBI Taxonomy" id="911092"/>
    <lineage>
        <taxon>Bacteria</taxon>
        <taxon>Bacillati</taxon>
        <taxon>Bacillota</taxon>
        <taxon>Clostridia</taxon>
        <taxon>Thermoanaerobacterales</taxon>
        <taxon>Thermoanaerobacteraceae</taxon>
        <taxon>Caldanaerobacter</taxon>
    </lineage>
</organism>
<dbReference type="CDD" id="cd00333">
    <property type="entry name" value="MIP"/>
    <property type="match status" value="1"/>
</dbReference>
<evidence type="ECO:0000256" key="6">
    <source>
        <dbReference type="ARBA" id="ARBA00023136"/>
    </source>
</evidence>
<comment type="subcellular location">
    <subcellularLocation>
        <location evidence="1">Membrane</location>
        <topology evidence="1">Multi-pass membrane protein</topology>
    </subcellularLocation>
</comment>
<keyword evidence="6 8" id="KW-0472">Membrane</keyword>
<keyword evidence="4 7" id="KW-0812">Transmembrane</keyword>
<accession>A0A117KVA4</accession>
<dbReference type="PANTHER" id="PTHR43829:SF9">
    <property type="entry name" value="AQUAPORIN-9"/>
    <property type="match status" value="1"/>
</dbReference>
<dbReference type="InterPro" id="IPR023271">
    <property type="entry name" value="Aquaporin-like"/>
</dbReference>
<evidence type="ECO:0000256" key="8">
    <source>
        <dbReference type="SAM" id="Phobius"/>
    </source>
</evidence>